<gene>
    <name evidence="2" type="ORF">CORC01_09075</name>
</gene>
<dbReference type="GeneID" id="34562215"/>
<keyword evidence="3" id="KW-1185">Reference proteome</keyword>
<dbReference type="AlphaFoldDB" id="A0A1G4B2S9"/>
<comment type="caution">
    <text evidence="2">The sequence shown here is derived from an EMBL/GenBank/DDBJ whole genome shotgun (WGS) entry which is preliminary data.</text>
</comment>
<evidence type="ECO:0000313" key="2">
    <source>
        <dbReference type="EMBL" id="OHE95643.1"/>
    </source>
</evidence>
<feature type="region of interest" description="Disordered" evidence="1">
    <location>
        <begin position="1"/>
        <end position="23"/>
    </location>
</feature>
<dbReference type="RefSeq" id="XP_022472804.1">
    <property type="nucleotide sequence ID" value="XM_022620705.1"/>
</dbReference>
<dbReference type="EMBL" id="MJBS01000080">
    <property type="protein sequence ID" value="OHE95643.1"/>
    <property type="molecule type" value="Genomic_DNA"/>
</dbReference>
<evidence type="ECO:0000313" key="3">
    <source>
        <dbReference type="Proteomes" id="UP000176998"/>
    </source>
</evidence>
<sequence>MAEPESLFSDKLDASSPFPAHPSSPGSFLTLCYGRQLVEHFSLSFENTRRDDNIDGQDVGTRLDCFLGRQHQHHRVVPPHLVVLPLRPL</sequence>
<proteinExistence type="predicted"/>
<evidence type="ECO:0000256" key="1">
    <source>
        <dbReference type="SAM" id="MobiDB-lite"/>
    </source>
</evidence>
<protein>
    <submittedName>
        <fullName evidence="2">Uncharacterized protein</fullName>
    </submittedName>
</protein>
<accession>A0A1G4B2S9</accession>
<reference evidence="2 3" key="1">
    <citation type="submission" date="2016-09" db="EMBL/GenBank/DDBJ databases">
        <authorList>
            <person name="Capua I."/>
            <person name="De Benedictis P."/>
            <person name="Joannis T."/>
            <person name="Lombin L.H."/>
            <person name="Cattoli G."/>
        </authorList>
    </citation>
    <scope>NUCLEOTIDE SEQUENCE [LARGE SCALE GENOMIC DNA]</scope>
    <source>
        <strain evidence="2 3">IMI 309357</strain>
    </source>
</reference>
<name>A0A1G4B2S9_9PEZI</name>
<feature type="compositionally biased region" description="Low complexity" evidence="1">
    <location>
        <begin position="14"/>
        <end position="23"/>
    </location>
</feature>
<dbReference type="Proteomes" id="UP000176998">
    <property type="component" value="Unassembled WGS sequence"/>
</dbReference>
<organism evidence="2 3">
    <name type="scientific">Colletotrichum orchidophilum</name>
    <dbReference type="NCBI Taxonomy" id="1209926"/>
    <lineage>
        <taxon>Eukaryota</taxon>
        <taxon>Fungi</taxon>
        <taxon>Dikarya</taxon>
        <taxon>Ascomycota</taxon>
        <taxon>Pezizomycotina</taxon>
        <taxon>Sordariomycetes</taxon>
        <taxon>Hypocreomycetidae</taxon>
        <taxon>Glomerellales</taxon>
        <taxon>Glomerellaceae</taxon>
        <taxon>Colletotrichum</taxon>
    </lineage>
</organism>